<proteinExistence type="predicted"/>
<dbReference type="EMBL" id="UXUI01008615">
    <property type="protein sequence ID" value="VDD91952.1"/>
    <property type="molecule type" value="Genomic_DNA"/>
</dbReference>
<evidence type="ECO:0000313" key="2">
    <source>
        <dbReference type="Proteomes" id="UP000274131"/>
    </source>
</evidence>
<dbReference type="Proteomes" id="UP000274131">
    <property type="component" value="Unassembled WGS sequence"/>
</dbReference>
<dbReference type="AlphaFoldDB" id="A0A0N4V9R0"/>
<evidence type="ECO:0000313" key="3">
    <source>
        <dbReference type="WBParaSite" id="EVEC_0000718201-mRNA-1"/>
    </source>
</evidence>
<dbReference type="WBParaSite" id="EVEC_0000718201-mRNA-1">
    <property type="protein sequence ID" value="EVEC_0000718201-mRNA-1"/>
    <property type="gene ID" value="EVEC_0000718201"/>
</dbReference>
<sequence length="82" mass="8640">MIDRLPLAKGRLTAADSVRGAAASRWLLRKVMVSGKRDAEKRGARGIIIGERGGAAGGEGFCRAQREAACSLRGEGESHSEC</sequence>
<reference evidence="1 2" key="2">
    <citation type="submission" date="2018-10" db="EMBL/GenBank/DDBJ databases">
        <authorList>
            <consortium name="Pathogen Informatics"/>
        </authorList>
    </citation>
    <scope>NUCLEOTIDE SEQUENCE [LARGE SCALE GENOMIC DNA]</scope>
</reference>
<protein>
    <submittedName>
        <fullName evidence="1 3">Uncharacterized protein</fullName>
    </submittedName>
</protein>
<keyword evidence="2" id="KW-1185">Reference proteome</keyword>
<evidence type="ECO:0000313" key="1">
    <source>
        <dbReference type="EMBL" id="VDD91952.1"/>
    </source>
</evidence>
<reference evidence="3" key="1">
    <citation type="submission" date="2017-02" db="UniProtKB">
        <authorList>
            <consortium name="WormBaseParasite"/>
        </authorList>
    </citation>
    <scope>IDENTIFICATION</scope>
</reference>
<name>A0A0N4V9R0_ENTVE</name>
<organism evidence="3">
    <name type="scientific">Enterobius vermicularis</name>
    <name type="common">Human pinworm</name>
    <dbReference type="NCBI Taxonomy" id="51028"/>
    <lineage>
        <taxon>Eukaryota</taxon>
        <taxon>Metazoa</taxon>
        <taxon>Ecdysozoa</taxon>
        <taxon>Nematoda</taxon>
        <taxon>Chromadorea</taxon>
        <taxon>Rhabditida</taxon>
        <taxon>Spirurina</taxon>
        <taxon>Oxyuridomorpha</taxon>
        <taxon>Oxyuroidea</taxon>
        <taxon>Oxyuridae</taxon>
        <taxon>Enterobius</taxon>
    </lineage>
</organism>
<accession>A0A0N4V9R0</accession>
<gene>
    <name evidence="1" type="ORF">EVEC_LOCUS6703</name>
</gene>